<keyword evidence="6" id="KW-1185">Reference proteome</keyword>
<dbReference type="InterPro" id="IPR011006">
    <property type="entry name" value="CheY-like_superfamily"/>
</dbReference>
<dbReference type="SUPFAM" id="SSF52172">
    <property type="entry name" value="CheY-like"/>
    <property type="match status" value="1"/>
</dbReference>
<sequence>MKILIMDDDAAVRFMLREICESAGWNIVLGSNGREGVDLFRTEQADVVLVDYHMPEMDGLRAVQEIRKLDGRVPILVLTVDERQEIADRFLDAGATDFAIKPVRAPDLISRIQLHLRLSMLTKENDRAEEKNEQELEAPKGIGATTLNHIAGFLRDQREPCTIDEITKDVGLAYPTVYRSLVYMMQQGKVRTIISYQKVGRPKNKYEWRSE</sequence>
<keyword evidence="2" id="KW-0175">Coiled coil</keyword>
<name>A0A0D1YC61_ANEMI</name>
<feature type="modified residue" description="4-aspartylphosphate" evidence="1">
    <location>
        <position position="51"/>
    </location>
</feature>
<dbReference type="SMART" id="SM00448">
    <property type="entry name" value="REC"/>
    <property type="match status" value="1"/>
</dbReference>
<accession>A0A0D1YC61</accession>
<dbReference type="SUPFAM" id="SSF46785">
    <property type="entry name" value="Winged helix' DNA-binding domain"/>
    <property type="match status" value="1"/>
</dbReference>
<dbReference type="InterPro" id="IPR036390">
    <property type="entry name" value="WH_DNA-bd_sf"/>
</dbReference>
<feature type="domain" description="Response regulatory" evidence="3">
    <location>
        <begin position="2"/>
        <end position="116"/>
    </location>
</feature>
<dbReference type="GeneID" id="42305104"/>
<organism evidence="4 6">
    <name type="scientific">Aneurinibacillus migulanus</name>
    <name type="common">Bacillus migulanus</name>
    <dbReference type="NCBI Taxonomy" id="47500"/>
    <lineage>
        <taxon>Bacteria</taxon>
        <taxon>Bacillati</taxon>
        <taxon>Bacillota</taxon>
        <taxon>Bacilli</taxon>
        <taxon>Bacillales</taxon>
        <taxon>Paenibacillaceae</taxon>
        <taxon>Aneurinibacillus group</taxon>
        <taxon>Aneurinibacillus</taxon>
    </lineage>
</organism>
<dbReference type="EMBL" id="FNED01000006">
    <property type="protein sequence ID" value="SDI68822.1"/>
    <property type="molecule type" value="Genomic_DNA"/>
</dbReference>
<evidence type="ECO:0000313" key="5">
    <source>
        <dbReference type="EMBL" id="SDI68822.1"/>
    </source>
</evidence>
<dbReference type="Proteomes" id="UP000182836">
    <property type="component" value="Unassembled WGS sequence"/>
</dbReference>
<evidence type="ECO:0000256" key="2">
    <source>
        <dbReference type="SAM" id="Coils"/>
    </source>
</evidence>
<feature type="coiled-coil region" evidence="2">
    <location>
        <begin position="111"/>
        <end position="138"/>
    </location>
</feature>
<keyword evidence="1" id="KW-0597">Phosphoprotein</keyword>
<dbReference type="PATRIC" id="fig|47500.8.peg.6219"/>
<dbReference type="InterPro" id="IPR051271">
    <property type="entry name" value="2C-system_Tx_regulators"/>
</dbReference>
<evidence type="ECO:0000313" key="4">
    <source>
        <dbReference type="EMBL" id="KON95407.1"/>
    </source>
</evidence>
<reference evidence="4 6" key="1">
    <citation type="submission" date="2015-07" db="EMBL/GenBank/DDBJ databases">
        <title>Fjat-14205 dsm 2895.</title>
        <authorList>
            <person name="Liu B."/>
            <person name="Wang J."/>
            <person name="Zhu Y."/>
            <person name="Liu G."/>
            <person name="Chen Q."/>
            <person name="Chen Z."/>
            <person name="Lan J."/>
            <person name="Che J."/>
            <person name="Ge C."/>
            <person name="Shi H."/>
            <person name="Pan Z."/>
            <person name="Liu X."/>
        </authorList>
    </citation>
    <scope>NUCLEOTIDE SEQUENCE [LARGE SCALE GENOMIC DNA]</scope>
    <source>
        <strain evidence="4 6">DSM 2895</strain>
    </source>
</reference>
<dbReference type="Proteomes" id="UP000037269">
    <property type="component" value="Unassembled WGS sequence"/>
</dbReference>
<evidence type="ECO:0000256" key="1">
    <source>
        <dbReference type="PROSITE-ProRule" id="PRU00169"/>
    </source>
</evidence>
<dbReference type="AlphaFoldDB" id="A0A0D1YC61"/>
<dbReference type="Gene3D" id="3.40.50.2300">
    <property type="match status" value="1"/>
</dbReference>
<protein>
    <submittedName>
        <fullName evidence="4 5">Response regulator</fullName>
    </submittedName>
</protein>
<dbReference type="STRING" id="47500.AF333_07830"/>
<dbReference type="PANTHER" id="PTHR45526:SF1">
    <property type="entry name" value="TRANSCRIPTIONAL REGULATORY PROTEIN DCUR-RELATED"/>
    <property type="match status" value="1"/>
</dbReference>
<evidence type="ECO:0000259" key="3">
    <source>
        <dbReference type="PROSITE" id="PS50110"/>
    </source>
</evidence>
<dbReference type="EMBL" id="LGUG01000004">
    <property type="protein sequence ID" value="KON95407.1"/>
    <property type="molecule type" value="Genomic_DNA"/>
</dbReference>
<dbReference type="GO" id="GO:0000156">
    <property type="term" value="F:phosphorelay response regulator activity"/>
    <property type="evidence" value="ECO:0007669"/>
    <property type="project" value="TreeGrafter"/>
</dbReference>
<dbReference type="OrthoDB" id="1699at2"/>
<dbReference type="PANTHER" id="PTHR45526">
    <property type="entry name" value="TRANSCRIPTIONAL REGULATORY PROTEIN DPIA"/>
    <property type="match status" value="1"/>
</dbReference>
<dbReference type="Pfam" id="PF00072">
    <property type="entry name" value="Response_reg"/>
    <property type="match status" value="1"/>
</dbReference>
<dbReference type="PROSITE" id="PS50110">
    <property type="entry name" value="RESPONSE_REGULATORY"/>
    <property type="match status" value="1"/>
</dbReference>
<dbReference type="RefSeq" id="WP_043065596.1">
    <property type="nucleotide sequence ID" value="NZ_BJOA01000022.1"/>
</dbReference>
<evidence type="ECO:0000313" key="6">
    <source>
        <dbReference type="Proteomes" id="UP000037269"/>
    </source>
</evidence>
<gene>
    <name evidence="4" type="ORF">AF333_07830</name>
    <name evidence="5" type="ORF">SAMN04487909_106174</name>
</gene>
<evidence type="ECO:0000313" key="7">
    <source>
        <dbReference type="Proteomes" id="UP000182836"/>
    </source>
</evidence>
<proteinExistence type="predicted"/>
<dbReference type="InterPro" id="IPR001789">
    <property type="entry name" value="Sig_transdc_resp-reg_receiver"/>
</dbReference>
<reference evidence="5 7" key="2">
    <citation type="submission" date="2016-10" db="EMBL/GenBank/DDBJ databases">
        <authorList>
            <person name="de Groot N.N."/>
        </authorList>
    </citation>
    <scope>NUCLEOTIDE SEQUENCE [LARGE SCALE GENOMIC DNA]</scope>
    <source>
        <strain evidence="5 7">DSM 2895</strain>
    </source>
</reference>